<evidence type="ECO:0000313" key="2">
    <source>
        <dbReference type="Proteomes" id="UP000814033"/>
    </source>
</evidence>
<comment type="caution">
    <text evidence="1">The sequence shown here is derived from an EMBL/GenBank/DDBJ whole genome shotgun (WGS) entry which is preliminary data.</text>
</comment>
<dbReference type="EMBL" id="MU275889">
    <property type="protein sequence ID" value="KAI0048284.1"/>
    <property type="molecule type" value="Genomic_DNA"/>
</dbReference>
<sequence>MDHGDHSGHDMPMGPRCSMNMLWNTQIIDTCVVFRQWHISSHFIFALSFLAIIAISLGYEWLRSYQRVVDVRIASVLARGKGRDKGLVSGRSSPEVVGVDVEEAGLLSGRPRKANGVPVPLLSRLFRAGLYGSQVFVSFFLMLVFMTYNAYLILAVVLGASIGHYVYGGEMDVDAVLSGNGGGKGMACH</sequence>
<reference evidence="1" key="2">
    <citation type="journal article" date="2022" name="New Phytol.">
        <title>Evolutionary transition to the ectomycorrhizal habit in the genomes of a hyperdiverse lineage of mushroom-forming fungi.</title>
        <authorList>
            <person name="Looney B."/>
            <person name="Miyauchi S."/>
            <person name="Morin E."/>
            <person name="Drula E."/>
            <person name="Courty P.E."/>
            <person name="Kohler A."/>
            <person name="Kuo A."/>
            <person name="LaButti K."/>
            <person name="Pangilinan J."/>
            <person name="Lipzen A."/>
            <person name="Riley R."/>
            <person name="Andreopoulos W."/>
            <person name="He G."/>
            <person name="Johnson J."/>
            <person name="Nolan M."/>
            <person name="Tritt A."/>
            <person name="Barry K.W."/>
            <person name="Grigoriev I.V."/>
            <person name="Nagy L.G."/>
            <person name="Hibbett D."/>
            <person name="Henrissat B."/>
            <person name="Matheny P.B."/>
            <person name="Labbe J."/>
            <person name="Martin F.M."/>
        </authorList>
    </citation>
    <scope>NUCLEOTIDE SEQUENCE</scope>
    <source>
        <strain evidence="1">FP105234-sp</strain>
    </source>
</reference>
<name>A0ACB8RWA3_9AGAM</name>
<keyword evidence="2" id="KW-1185">Reference proteome</keyword>
<gene>
    <name evidence="1" type="ORF">FA95DRAFT_1582291</name>
</gene>
<proteinExistence type="predicted"/>
<protein>
    <submittedName>
        <fullName evidence="1">Ctr copper transporter</fullName>
    </submittedName>
</protein>
<reference evidence="1" key="1">
    <citation type="submission" date="2021-02" db="EMBL/GenBank/DDBJ databases">
        <authorList>
            <consortium name="DOE Joint Genome Institute"/>
            <person name="Ahrendt S."/>
            <person name="Looney B.P."/>
            <person name="Miyauchi S."/>
            <person name="Morin E."/>
            <person name="Drula E."/>
            <person name="Courty P.E."/>
            <person name="Chicoki N."/>
            <person name="Fauchery L."/>
            <person name="Kohler A."/>
            <person name="Kuo A."/>
            <person name="Labutti K."/>
            <person name="Pangilinan J."/>
            <person name="Lipzen A."/>
            <person name="Riley R."/>
            <person name="Andreopoulos W."/>
            <person name="He G."/>
            <person name="Johnson J."/>
            <person name="Barry K.W."/>
            <person name="Grigoriev I.V."/>
            <person name="Nagy L."/>
            <person name="Hibbett D."/>
            <person name="Henrissat B."/>
            <person name="Matheny P.B."/>
            <person name="Labbe J."/>
            <person name="Martin F."/>
        </authorList>
    </citation>
    <scope>NUCLEOTIDE SEQUENCE</scope>
    <source>
        <strain evidence="1">FP105234-sp</strain>
    </source>
</reference>
<accession>A0ACB8RWA3</accession>
<dbReference type="Proteomes" id="UP000814033">
    <property type="component" value="Unassembled WGS sequence"/>
</dbReference>
<organism evidence="1 2">
    <name type="scientific">Auriscalpium vulgare</name>
    <dbReference type="NCBI Taxonomy" id="40419"/>
    <lineage>
        <taxon>Eukaryota</taxon>
        <taxon>Fungi</taxon>
        <taxon>Dikarya</taxon>
        <taxon>Basidiomycota</taxon>
        <taxon>Agaricomycotina</taxon>
        <taxon>Agaricomycetes</taxon>
        <taxon>Russulales</taxon>
        <taxon>Auriscalpiaceae</taxon>
        <taxon>Auriscalpium</taxon>
    </lineage>
</organism>
<evidence type="ECO:0000313" key="1">
    <source>
        <dbReference type="EMBL" id="KAI0048284.1"/>
    </source>
</evidence>